<keyword evidence="2 7" id="KW-0227">DNA damage</keyword>
<dbReference type="Pfam" id="PF02151">
    <property type="entry name" value="UVR"/>
    <property type="match status" value="1"/>
</dbReference>
<dbReference type="PROSITE" id="PS50151">
    <property type="entry name" value="UVR"/>
    <property type="match status" value="1"/>
</dbReference>
<organism evidence="11 12">
    <name type="scientific">Cysteiniphilum litorale</name>
    <dbReference type="NCBI Taxonomy" id="2056700"/>
    <lineage>
        <taxon>Bacteria</taxon>
        <taxon>Pseudomonadati</taxon>
        <taxon>Pseudomonadota</taxon>
        <taxon>Gammaproteobacteria</taxon>
        <taxon>Thiotrichales</taxon>
        <taxon>Fastidiosibacteraceae</taxon>
        <taxon>Cysteiniphilum</taxon>
    </lineage>
</organism>
<dbReference type="InterPro" id="IPR004791">
    <property type="entry name" value="UvrC"/>
</dbReference>
<dbReference type="Pfam" id="PF22920">
    <property type="entry name" value="UvrC_RNaseH"/>
    <property type="match status" value="1"/>
</dbReference>
<dbReference type="Proteomes" id="UP000636949">
    <property type="component" value="Unassembled WGS sequence"/>
</dbReference>
<dbReference type="InterPro" id="IPR010994">
    <property type="entry name" value="RuvA_2-like"/>
</dbReference>
<dbReference type="Gene3D" id="1.10.150.20">
    <property type="entry name" value="5' to 3' exonuclease, C-terminal subdomain"/>
    <property type="match status" value="1"/>
</dbReference>
<dbReference type="SUPFAM" id="SSF82771">
    <property type="entry name" value="GIY-YIG endonuclease"/>
    <property type="match status" value="1"/>
</dbReference>
<dbReference type="InterPro" id="IPR035901">
    <property type="entry name" value="GIY-YIG_endonuc_sf"/>
</dbReference>
<dbReference type="PANTHER" id="PTHR30562">
    <property type="entry name" value="UVRC/OXIDOREDUCTASE"/>
    <property type="match status" value="1"/>
</dbReference>
<dbReference type="SUPFAM" id="SSF46600">
    <property type="entry name" value="C-terminal UvrC-binding domain of UvrB"/>
    <property type="match status" value="1"/>
</dbReference>
<feature type="domain" description="UvrC family homology region profile" evidence="10">
    <location>
        <begin position="263"/>
        <end position="486"/>
    </location>
</feature>
<comment type="function">
    <text evidence="7">The UvrABC repair system catalyzes the recognition and processing of DNA lesions. UvrC both incises the 5' and 3' sides of the lesion. The N-terminal half is responsible for the 3' incision and the C-terminal half is responsible for the 5' incision.</text>
</comment>
<dbReference type="InterPro" id="IPR000305">
    <property type="entry name" value="GIY-YIG_endonuc"/>
</dbReference>
<keyword evidence="1 7" id="KW-0963">Cytoplasm</keyword>
<reference evidence="11" key="1">
    <citation type="journal article" date="2014" name="Int. J. Syst. Evol. Microbiol.">
        <title>Complete genome sequence of Corynebacterium casei LMG S-19264T (=DSM 44701T), isolated from a smear-ripened cheese.</title>
        <authorList>
            <consortium name="US DOE Joint Genome Institute (JGI-PGF)"/>
            <person name="Walter F."/>
            <person name="Albersmeier A."/>
            <person name="Kalinowski J."/>
            <person name="Ruckert C."/>
        </authorList>
    </citation>
    <scope>NUCLEOTIDE SEQUENCE</scope>
    <source>
        <strain evidence="11">CGMCC 1.15758</strain>
    </source>
</reference>
<evidence type="ECO:0000259" key="8">
    <source>
        <dbReference type="PROSITE" id="PS50151"/>
    </source>
</evidence>
<dbReference type="CDD" id="cd10434">
    <property type="entry name" value="GIY-YIG_UvrC_Cho"/>
    <property type="match status" value="1"/>
</dbReference>
<gene>
    <name evidence="7 11" type="primary">uvrC</name>
    <name evidence="11" type="ORF">GCM10010995_10290</name>
</gene>
<dbReference type="RefSeq" id="WP_117001999.1">
    <property type="nucleotide sequence ID" value="NZ_BMJS01000008.1"/>
</dbReference>
<dbReference type="Pfam" id="PF01541">
    <property type="entry name" value="GIY-YIG"/>
    <property type="match status" value="1"/>
</dbReference>
<name>A0A8J3E8P6_9GAMM</name>
<dbReference type="EMBL" id="BMJS01000008">
    <property type="protein sequence ID" value="GGF95027.1"/>
    <property type="molecule type" value="Genomic_DNA"/>
</dbReference>
<dbReference type="SMART" id="SM00465">
    <property type="entry name" value="GIYc"/>
    <property type="match status" value="1"/>
</dbReference>
<dbReference type="GO" id="GO:0009381">
    <property type="term" value="F:excinuclease ABC activity"/>
    <property type="evidence" value="ECO:0007669"/>
    <property type="project" value="UniProtKB-UniRule"/>
</dbReference>
<comment type="similarity">
    <text evidence="7">Belongs to the UvrC family.</text>
</comment>
<evidence type="ECO:0000256" key="2">
    <source>
        <dbReference type="ARBA" id="ARBA00022763"/>
    </source>
</evidence>
<evidence type="ECO:0000256" key="5">
    <source>
        <dbReference type="ARBA" id="ARBA00023204"/>
    </source>
</evidence>
<evidence type="ECO:0000259" key="10">
    <source>
        <dbReference type="PROSITE" id="PS50165"/>
    </source>
</evidence>
<dbReference type="InterPro" id="IPR050066">
    <property type="entry name" value="UvrABC_protein_C"/>
</dbReference>
<dbReference type="SUPFAM" id="SSF47781">
    <property type="entry name" value="RuvA domain 2-like"/>
    <property type="match status" value="1"/>
</dbReference>
<keyword evidence="6 7" id="KW-0742">SOS response</keyword>
<dbReference type="InterPro" id="IPR047296">
    <property type="entry name" value="GIY-YIG_UvrC_Cho"/>
</dbReference>
<keyword evidence="12" id="KW-1185">Reference proteome</keyword>
<keyword evidence="5 7" id="KW-0234">DNA repair</keyword>
<dbReference type="InterPro" id="IPR001162">
    <property type="entry name" value="UvrC_RNase_H_dom"/>
</dbReference>
<dbReference type="GO" id="GO:0005737">
    <property type="term" value="C:cytoplasm"/>
    <property type="evidence" value="ECO:0007669"/>
    <property type="project" value="UniProtKB-SubCell"/>
</dbReference>
<dbReference type="Pfam" id="PF08459">
    <property type="entry name" value="UvrC_RNaseH_dom"/>
    <property type="match status" value="1"/>
</dbReference>
<evidence type="ECO:0000256" key="3">
    <source>
        <dbReference type="ARBA" id="ARBA00022769"/>
    </source>
</evidence>
<dbReference type="InterPro" id="IPR001943">
    <property type="entry name" value="UVR_dom"/>
</dbReference>
<comment type="subunit">
    <text evidence="7">Interacts with UvrB in an incision complex.</text>
</comment>
<evidence type="ECO:0000256" key="7">
    <source>
        <dbReference type="HAMAP-Rule" id="MF_00203"/>
    </source>
</evidence>
<evidence type="ECO:0000256" key="6">
    <source>
        <dbReference type="ARBA" id="ARBA00023236"/>
    </source>
</evidence>
<proteinExistence type="inferred from homology"/>
<dbReference type="HAMAP" id="MF_00203">
    <property type="entry name" value="UvrC"/>
    <property type="match status" value="1"/>
</dbReference>
<keyword evidence="4 7" id="KW-0267">Excision nuclease</keyword>
<dbReference type="GO" id="GO:0009432">
    <property type="term" value="P:SOS response"/>
    <property type="evidence" value="ECO:0007669"/>
    <property type="project" value="UniProtKB-UniRule"/>
</dbReference>
<evidence type="ECO:0000259" key="9">
    <source>
        <dbReference type="PROSITE" id="PS50164"/>
    </source>
</evidence>
<dbReference type="Gene3D" id="3.30.420.340">
    <property type="entry name" value="UvrC, RNAse H endonuclease domain"/>
    <property type="match status" value="1"/>
</dbReference>
<dbReference type="AlphaFoldDB" id="A0A8J3E8P6"/>
<dbReference type="Gene3D" id="4.10.860.10">
    <property type="entry name" value="UVR domain"/>
    <property type="match status" value="1"/>
</dbReference>
<dbReference type="InterPro" id="IPR038476">
    <property type="entry name" value="UvrC_RNase_H_dom_sf"/>
</dbReference>
<dbReference type="GO" id="GO:0003677">
    <property type="term" value="F:DNA binding"/>
    <property type="evidence" value="ECO:0007669"/>
    <property type="project" value="UniProtKB-UniRule"/>
</dbReference>
<dbReference type="FunFam" id="3.40.1440.10:FF:000001">
    <property type="entry name" value="UvrABC system protein C"/>
    <property type="match status" value="1"/>
</dbReference>
<dbReference type="Pfam" id="PF14520">
    <property type="entry name" value="HHH_5"/>
    <property type="match status" value="1"/>
</dbReference>
<dbReference type="NCBIfam" id="TIGR00194">
    <property type="entry name" value="uvrC"/>
    <property type="match status" value="1"/>
</dbReference>
<reference evidence="11" key="2">
    <citation type="submission" date="2020-09" db="EMBL/GenBank/DDBJ databases">
        <authorList>
            <person name="Sun Q."/>
            <person name="Zhou Y."/>
        </authorList>
    </citation>
    <scope>NUCLEOTIDE SEQUENCE</scope>
    <source>
        <strain evidence="11">CGMCC 1.15758</strain>
    </source>
</reference>
<dbReference type="PROSITE" id="PS50164">
    <property type="entry name" value="GIY_YIG"/>
    <property type="match status" value="1"/>
</dbReference>
<keyword evidence="3 7" id="KW-0228">DNA excision</keyword>
<feature type="domain" description="GIY-YIG" evidence="9">
    <location>
        <begin position="25"/>
        <end position="103"/>
    </location>
</feature>
<sequence length="613" mass="70238">MFHSDSSENAKQAFDLDSFLKHLTTHPGVYRMYDNAHTILYIGKAKNLYKRVNSYFKKGAKDIKTQTLVEQVVFIDVTVTPSDYDAFLLESALIKKHKPKYNILFKDDKSYPYLHLSDHLFPRLSGFRGKPRKAGQFFGPFVSLSSMKETLILLQKLFPIRQCEDSYFNHRSRPCLQYQIKRCSGPCVNKISIEDYKMQVDLLAKFMNGKLTSVLEEISQKMQDAANEENFELAAQLRDQLALLTKLQQQQFLDKLNNKRLHVLGVLQEADKVCITLVSIEQGKVADDKHWFISQHGSTLTDILEAFLSHYYLAEPRTIWPEEVILPKEVKVSESLLISIAQKAERQIKWITEAIADNAKWQKLALINARQKLQMNLQSKQHFVKRFEALAKWLDIPEIKRIECFDISHHQGEATVASCVVFDQSGALKSAHRRYNIEGVTPGDDYAAIAQAVTRRVESGIEANNLPDVMIIDGGKGQIKKAEDVLRQYNQQHNIKLLSLGKGIERISGKEDIFQGFNDEVYHLPEHDLAFLLLRQIRDAAHDFAIKAQRKKLAKRQTESVLESIEGVGSKRRQALLRHFGGWQELSRASIDEIAKVKGISPKLADHIWHAFR</sequence>
<evidence type="ECO:0000256" key="1">
    <source>
        <dbReference type="ARBA" id="ARBA00022490"/>
    </source>
</evidence>
<dbReference type="FunFam" id="3.30.420.340:FF:000001">
    <property type="entry name" value="UvrABC system protein C"/>
    <property type="match status" value="1"/>
</dbReference>
<comment type="subcellular location">
    <subcellularLocation>
        <location evidence="7">Cytoplasm</location>
    </subcellularLocation>
</comment>
<evidence type="ECO:0000313" key="11">
    <source>
        <dbReference type="EMBL" id="GGF95027.1"/>
    </source>
</evidence>
<dbReference type="InterPro" id="IPR036876">
    <property type="entry name" value="UVR_dom_sf"/>
</dbReference>
<dbReference type="OrthoDB" id="9804933at2"/>
<dbReference type="GO" id="GO:0006289">
    <property type="term" value="P:nucleotide-excision repair"/>
    <property type="evidence" value="ECO:0007669"/>
    <property type="project" value="UniProtKB-UniRule"/>
</dbReference>
<evidence type="ECO:0000313" key="12">
    <source>
        <dbReference type="Proteomes" id="UP000636949"/>
    </source>
</evidence>
<evidence type="ECO:0000256" key="4">
    <source>
        <dbReference type="ARBA" id="ARBA00022881"/>
    </source>
</evidence>
<dbReference type="PROSITE" id="PS50165">
    <property type="entry name" value="UVRC"/>
    <property type="match status" value="1"/>
</dbReference>
<dbReference type="PANTHER" id="PTHR30562:SF1">
    <property type="entry name" value="UVRABC SYSTEM PROTEIN C"/>
    <property type="match status" value="1"/>
</dbReference>
<feature type="domain" description="UVR" evidence="8">
    <location>
        <begin position="212"/>
        <end position="247"/>
    </location>
</feature>
<accession>A0A8J3E8P6</accession>
<dbReference type="GO" id="GO:0009380">
    <property type="term" value="C:excinuclease repair complex"/>
    <property type="evidence" value="ECO:0007669"/>
    <property type="project" value="InterPro"/>
</dbReference>
<dbReference type="Gene3D" id="3.40.1440.10">
    <property type="entry name" value="GIY-YIG endonuclease"/>
    <property type="match status" value="1"/>
</dbReference>
<protein>
    <recommendedName>
        <fullName evidence="7">UvrABC system protein C</fullName>
        <shortName evidence="7">Protein UvrC</shortName>
    </recommendedName>
    <alternativeName>
        <fullName evidence="7">Excinuclease ABC subunit C</fullName>
    </alternativeName>
</protein>
<comment type="caution">
    <text evidence="11">The sequence shown here is derived from an EMBL/GenBank/DDBJ whole genome shotgun (WGS) entry which is preliminary data.</text>
</comment>